<feature type="region of interest" description="Disordered" evidence="1">
    <location>
        <begin position="382"/>
        <end position="401"/>
    </location>
</feature>
<evidence type="ECO:0000256" key="1">
    <source>
        <dbReference type="SAM" id="MobiDB-lite"/>
    </source>
</evidence>
<organism evidence="2">
    <name type="scientific">Zooxanthella nutricula</name>
    <dbReference type="NCBI Taxonomy" id="1333877"/>
    <lineage>
        <taxon>Eukaryota</taxon>
        <taxon>Sar</taxon>
        <taxon>Alveolata</taxon>
        <taxon>Dinophyceae</taxon>
        <taxon>Peridiniales</taxon>
        <taxon>Peridiniales incertae sedis</taxon>
        <taxon>Zooxanthella</taxon>
    </lineage>
</organism>
<sequence length="401" mass="44320">MFACCCRPPACSLAPSPRAGNGAAEDPAVRWVADVLAEPGAFSGLCKTLFLAHAKAAEGQLELKELENVFKDLRAAHGVPEPPRALIEAAIRCPGKYHREHFVREDEFPGFLERALTKLLPSMSRRPPWLPMQGPEGGQMAVPPNYWGLSIEQLNKVASYITDHPDFRGGLTMTDVVEQWVKGWTAGTGCGVALLLNGSNPRPAQVMISHAWKEAFSDFVMSICNGAKKQNLAEDSVIWICSFANFQNEDGSGPDVRTQIKADPFGTVIRSQEVQSIGMRVVLNAETNVYSRLWCVYEMQEALNLKVNVQCWTISSDIRNMHKLKRMAKVNKFIDARSAECFLQEDKVMITGLIEQGIGWDLINQSIQGLSQELHATFEGSLRNANRHEEDKGGGSDCDSE</sequence>
<dbReference type="AlphaFoldDB" id="A0A7S2MPN2"/>
<evidence type="ECO:0000313" key="2">
    <source>
        <dbReference type="EMBL" id="CAD9495264.1"/>
    </source>
</evidence>
<reference evidence="2" key="1">
    <citation type="submission" date="2021-01" db="EMBL/GenBank/DDBJ databases">
        <authorList>
            <person name="Corre E."/>
            <person name="Pelletier E."/>
            <person name="Niang G."/>
            <person name="Scheremetjew M."/>
            <person name="Finn R."/>
            <person name="Kale V."/>
            <person name="Holt S."/>
            <person name="Cochrane G."/>
            <person name="Meng A."/>
            <person name="Brown T."/>
            <person name="Cohen L."/>
        </authorList>
    </citation>
    <scope>NUCLEOTIDE SEQUENCE</scope>
    <source>
        <strain evidence="2">RCC3387</strain>
    </source>
</reference>
<dbReference type="EMBL" id="HBGW01004945">
    <property type="protein sequence ID" value="CAD9495264.1"/>
    <property type="molecule type" value="Transcribed_RNA"/>
</dbReference>
<proteinExistence type="predicted"/>
<protein>
    <submittedName>
        <fullName evidence="2">Uncharacterized protein</fullName>
    </submittedName>
</protein>
<accession>A0A7S2MPN2</accession>
<gene>
    <name evidence="2" type="ORF">BRAN1462_LOCUS3262</name>
</gene>
<name>A0A7S2MPN2_9DINO</name>